<dbReference type="PANTHER" id="PTHR30368:SF2">
    <property type="entry name" value="SULFATE-BINDING PROTEIN"/>
    <property type="match status" value="1"/>
</dbReference>
<dbReference type="NCBIfam" id="TIGR00971">
    <property type="entry name" value="3a0106s03"/>
    <property type="match status" value="1"/>
</dbReference>
<accession>E1ZE16</accession>
<dbReference type="Pfam" id="PF13531">
    <property type="entry name" value="SBP_bac_11"/>
    <property type="match status" value="1"/>
</dbReference>
<dbReference type="SUPFAM" id="SSF53850">
    <property type="entry name" value="Periplasmic binding protein-like II"/>
    <property type="match status" value="1"/>
</dbReference>
<evidence type="ECO:0000256" key="4">
    <source>
        <dbReference type="ARBA" id="ARBA00022764"/>
    </source>
</evidence>
<gene>
    <name evidence="5" type="ORF">CHLNCDRAFT_10401</name>
</gene>
<reference evidence="5 6" key="1">
    <citation type="journal article" date="2010" name="Plant Cell">
        <title>The Chlorella variabilis NC64A genome reveals adaptation to photosymbiosis, coevolution with viruses, and cryptic sex.</title>
        <authorList>
            <person name="Blanc G."/>
            <person name="Duncan G."/>
            <person name="Agarkova I."/>
            <person name="Borodovsky M."/>
            <person name="Gurnon J."/>
            <person name="Kuo A."/>
            <person name="Lindquist E."/>
            <person name="Lucas S."/>
            <person name="Pangilinan J."/>
            <person name="Polle J."/>
            <person name="Salamov A."/>
            <person name="Terry A."/>
            <person name="Yamada T."/>
            <person name="Dunigan D.D."/>
            <person name="Grigoriev I.V."/>
            <person name="Claverie J.M."/>
            <person name="Van Etten J.L."/>
        </authorList>
    </citation>
    <scope>NUCLEOTIDE SEQUENCE [LARGE SCALE GENOMIC DNA]</scope>
    <source>
        <strain evidence="5 6">NC64A</strain>
    </source>
</reference>
<keyword evidence="4" id="KW-0574">Periplasm</keyword>
<dbReference type="Gene3D" id="3.40.190.10">
    <property type="entry name" value="Periplasmic binding protein-like II"/>
    <property type="match status" value="2"/>
</dbReference>
<evidence type="ECO:0000313" key="6">
    <source>
        <dbReference type="Proteomes" id="UP000008141"/>
    </source>
</evidence>
<dbReference type="OrthoDB" id="1778at2759"/>
<dbReference type="GO" id="GO:1902358">
    <property type="term" value="P:sulfate transmembrane transport"/>
    <property type="evidence" value="ECO:0007669"/>
    <property type="project" value="InterPro"/>
</dbReference>
<evidence type="ECO:0008006" key="7">
    <source>
        <dbReference type="Google" id="ProtNLM"/>
    </source>
</evidence>
<organism evidence="6">
    <name type="scientific">Chlorella variabilis</name>
    <name type="common">Green alga</name>
    <dbReference type="NCBI Taxonomy" id="554065"/>
    <lineage>
        <taxon>Eukaryota</taxon>
        <taxon>Viridiplantae</taxon>
        <taxon>Chlorophyta</taxon>
        <taxon>core chlorophytes</taxon>
        <taxon>Trebouxiophyceae</taxon>
        <taxon>Chlorellales</taxon>
        <taxon>Chlorellaceae</taxon>
        <taxon>Chlorella clade</taxon>
        <taxon>Chlorella</taxon>
    </lineage>
</organism>
<feature type="non-terminal residue" evidence="5">
    <location>
        <position position="294"/>
    </location>
</feature>
<dbReference type="AlphaFoldDB" id="E1ZE16"/>
<sequence>ILLTLVSFAVTRKAYGKITKLFIRNYEEATGRTVRFRLSFGGSGTQARAVIDGMPADIVALALPLDVIKIADARLLREDWPTQFPNNSVVVESVCALVTRKGNPKNINGWDDLARDDVAVITANPKTAGVARWIFFALWGVKLKKGKQAANDYVFDQVLVQPRDAREASDVFYRQGMGDVLLTYENEAIFTNLVVKEKERLPYIVPDNNIRIQCPLALVDHNLRDAPLEQREAASAFCRYLYTKEAQREFAACGFRTPYKDLSEEFALQPVKGLWTVEKRLGGWKEVQKEFFDD</sequence>
<evidence type="ECO:0000256" key="1">
    <source>
        <dbReference type="ARBA" id="ARBA00004418"/>
    </source>
</evidence>
<dbReference type="OMA" id="DKHGTRK"/>
<dbReference type="KEGG" id="cvr:CHLNCDRAFT_10401"/>
<dbReference type="STRING" id="554065.E1ZE16"/>
<dbReference type="GO" id="GO:0140104">
    <property type="term" value="F:molecular carrier activity"/>
    <property type="evidence" value="ECO:0007669"/>
    <property type="project" value="InterPro"/>
</dbReference>
<dbReference type="InParanoid" id="E1ZE16"/>
<evidence type="ECO:0000256" key="3">
    <source>
        <dbReference type="ARBA" id="ARBA00022729"/>
    </source>
</evidence>
<dbReference type="eggNOG" id="ENOG502RZHC">
    <property type="taxonomic scope" value="Eukaryota"/>
</dbReference>
<keyword evidence="3" id="KW-0732">Signal</keyword>
<keyword evidence="6" id="KW-1185">Reference proteome</keyword>
<keyword evidence="2" id="KW-0813">Transport</keyword>
<protein>
    <recommendedName>
        <fullName evidence="7">Sulfate ABC transporter substrate-binding protein</fullName>
    </recommendedName>
</protein>
<name>E1ZE16_CHLVA</name>
<comment type="subcellular location">
    <subcellularLocation>
        <location evidence="1">Periplasm</location>
    </subcellularLocation>
</comment>
<dbReference type="Proteomes" id="UP000008141">
    <property type="component" value="Unassembled WGS sequence"/>
</dbReference>
<feature type="non-terminal residue" evidence="5">
    <location>
        <position position="1"/>
    </location>
</feature>
<dbReference type="GeneID" id="17355272"/>
<evidence type="ECO:0000256" key="2">
    <source>
        <dbReference type="ARBA" id="ARBA00022448"/>
    </source>
</evidence>
<dbReference type="RefSeq" id="XP_005848055.1">
    <property type="nucleotide sequence ID" value="XM_005847993.1"/>
</dbReference>
<dbReference type="PANTHER" id="PTHR30368">
    <property type="entry name" value="SULFATE-BINDING PROTEIN"/>
    <property type="match status" value="1"/>
</dbReference>
<dbReference type="InterPro" id="IPR005669">
    <property type="entry name" value="Thiosulph/SO4-bd"/>
</dbReference>
<evidence type="ECO:0000313" key="5">
    <source>
        <dbReference type="EMBL" id="EFN55953.1"/>
    </source>
</evidence>
<dbReference type="EMBL" id="GL433843">
    <property type="protein sequence ID" value="EFN55953.1"/>
    <property type="molecule type" value="Genomic_DNA"/>
</dbReference>
<proteinExistence type="predicted"/>